<dbReference type="AlphaFoldDB" id="A0A7W6FZ68"/>
<dbReference type="EC" id="1.17.1.9" evidence="1"/>
<dbReference type="RefSeq" id="WP_183617838.1">
    <property type="nucleotide sequence ID" value="NZ_JACIDY010000007.1"/>
</dbReference>
<accession>A0A7W6FZ68</accession>
<proteinExistence type="predicted"/>
<organism evidence="1 2">
    <name type="scientific">Novosphingobium fluoreni</name>
    <dbReference type="NCBI Taxonomy" id="1391222"/>
    <lineage>
        <taxon>Bacteria</taxon>
        <taxon>Pseudomonadati</taxon>
        <taxon>Pseudomonadota</taxon>
        <taxon>Alphaproteobacteria</taxon>
        <taxon>Sphingomonadales</taxon>
        <taxon>Sphingomonadaceae</taxon>
        <taxon>Novosphingobium</taxon>
    </lineage>
</organism>
<comment type="caution">
    <text evidence="1">The sequence shown here is derived from an EMBL/GenBank/DDBJ whole genome shotgun (WGS) entry which is preliminary data.</text>
</comment>
<dbReference type="EMBL" id="JACIDY010000007">
    <property type="protein sequence ID" value="MBB3941204.1"/>
    <property type="molecule type" value="Genomic_DNA"/>
</dbReference>
<reference evidence="1 2" key="1">
    <citation type="submission" date="2020-08" db="EMBL/GenBank/DDBJ databases">
        <title>Genomic Encyclopedia of Type Strains, Phase IV (KMG-IV): sequencing the most valuable type-strain genomes for metagenomic binning, comparative biology and taxonomic classification.</title>
        <authorList>
            <person name="Goeker M."/>
        </authorList>
    </citation>
    <scope>NUCLEOTIDE SEQUENCE [LARGE SCALE GENOMIC DNA]</scope>
    <source>
        <strain evidence="1 2">DSM 27568</strain>
    </source>
</reference>
<dbReference type="InterPro" id="IPR021074">
    <property type="entry name" value="Formate_DH_dsu"/>
</dbReference>
<evidence type="ECO:0000313" key="2">
    <source>
        <dbReference type="Proteomes" id="UP000561459"/>
    </source>
</evidence>
<dbReference type="Pfam" id="PF11390">
    <property type="entry name" value="FdsD"/>
    <property type="match status" value="1"/>
</dbReference>
<protein>
    <submittedName>
        <fullName evidence="1">Formate dehydrogenase subunit delta</fullName>
        <ecNumber evidence="1">1.17.1.9</ecNumber>
    </submittedName>
</protein>
<dbReference type="Proteomes" id="UP000561459">
    <property type="component" value="Unassembled WGS sequence"/>
</dbReference>
<evidence type="ECO:0000313" key="1">
    <source>
        <dbReference type="EMBL" id="MBB3941204.1"/>
    </source>
</evidence>
<keyword evidence="2" id="KW-1185">Reference proteome</keyword>
<dbReference type="GO" id="GO:0008863">
    <property type="term" value="F:formate dehydrogenase (NAD+) activity"/>
    <property type="evidence" value="ECO:0007669"/>
    <property type="project" value="UniProtKB-EC"/>
</dbReference>
<gene>
    <name evidence="1" type="ORF">GGR39_002872</name>
</gene>
<keyword evidence="1" id="KW-0560">Oxidoreductase</keyword>
<sequence length="82" mass="8658">MANQIAANFATMGDVDAAAATADHIAMFWDPRMKASVFADLTDLSPIAEQAIMLLRQDPHPSHQTQATEFVAANEVGASDAG</sequence>
<name>A0A7W6FZ68_9SPHN</name>